<reference evidence="16 17" key="1">
    <citation type="submission" date="2016-02" db="EMBL/GenBank/DDBJ databases">
        <title>Comparative genomic and transcriptomic foundation for Pichia pastoris.</title>
        <authorList>
            <person name="Love K.R."/>
            <person name="Shah K.A."/>
            <person name="Whittaker C.A."/>
            <person name="Wu J."/>
            <person name="Bartlett M.C."/>
            <person name="Ma D."/>
            <person name="Leeson R.L."/>
            <person name="Priest M."/>
            <person name="Young S.K."/>
            <person name="Love J.C."/>
        </authorList>
    </citation>
    <scope>NUCLEOTIDE SEQUENCE [LARGE SCALE GENOMIC DNA]</scope>
    <source>
        <strain evidence="16 17">ATCC 28485</strain>
    </source>
</reference>
<dbReference type="InterPro" id="IPR000719">
    <property type="entry name" value="Prot_kinase_dom"/>
</dbReference>
<evidence type="ECO:0000256" key="2">
    <source>
        <dbReference type="ARBA" id="ARBA00010791"/>
    </source>
</evidence>
<evidence type="ECO:0000313" key="16">
    <source>
        <dbReference type="EMBL" id="ANZ74754.1"/>
    </source>
</evidence>
<dbReference type="GO" id="GO:0005940">
    <property type="term" value="C:septin ring"/>
    <property type="evidence" value="ECO:0007669"/>
    <property type="project" value="UniProtKB-ARBA"/>
</dbReference>
<dbReference type="FunFam" id="1.10.510.10:FF:000394">
    <property type="entry name" value="Serine/threonine-protein kinase HSL1"/>
    <property type="match status" value="1"/>
</dbReference>
<keyword evidence="17" id="KW-1185">Reference proteome</keyword>
<feature type="region of interest" description="Disordered" evidence="14">
    <location>
        <begin position="41"/>
        <end position="74"/>
    </location>
</feature>
<keyword evidence="8" id="KW-0418">Kinase</keyword>
<dbReference type="InterPro" id="IPR008271">
    <property type="entry name" value="Ser/Thr_kinase_AS"/>
</dbReference>
<dbReference type="SUPFAM" id="SSF56112">
    <property type="entry name" value="Protein kinase-like (PK-like)"/>
    <property type="match status" value="1"/>
</dbReference>
<comment type="catalytic activity">
    <reaction evidence="12">
        <text>L-seryl-[protein] + ATP = O-phospho-L-seryl-[protein] + ADP + H(+)</text>
        <dbReference type="Rhea" id="RHEA:17989"/>
        <dbReference type="Rhea" id="RHEA-COMP:9863"/>
        <dbReference type="Rhea" id="RHEA-COMP:11604"/>
        <dbReference type="ChEBI" id="CHEBI:15378"/>
        <dbReference type="ChEBI" id="CHEBI:29999"/>
        <dbReference type="ChEBI" id="CHEBI:30616"/>
        <dbReference type="ChEBI" id="CHEBI:83421"/>
        <dbReference type="ChEBI" id="CHEBI:456216"/>
        <dbReference type="EC" id="2.7.11.1"/>
    </reaction>
</comment>
<feature type="domain" description="Protein kinase" evidence="15">
    <location>
        <begin position="62"/>
        <end position="331"/>
    </location>
</feature>
<dbReference type="Pfam" id="PF00069">
    <property type="entry name" value="Pkinase"/>
    <property type="match status" value="1"/>
</dbReference>
<comment type="similarity">
    <text evidence="2">Belongs to the protein kinase superfamily. CAMK Ser/Thr protein kinase family. NIM1 subfamily.</text>
</comment>
<dbReference type="AlphaFoldDB" id="A0A1B2J9M7"/>
<evidence type="ECO:0000256" key="7">
    <source>
        <dbReference type="ARBA" id="ARBA00022741"/>
    </source>
</evidence>
<evidence type="ECO:0000256" key="6">
    <source>
        <dbReference type="ARBA" id="ARBA00022679"/>
    </source>
</evidence>
<feature type="compositionally biased region" description="Low complexity" evidence="14">
    <location>
        <begin position="668"/>
        <end position="686"/>
    </location>
</feature>
<feature type="compositionally biased region" description="Basic and acidic residues" evidence="14">
    <location>
        <begin position="994"/>
        <end position="1007"/>
    </location>
</feature>
<feature type="compositionally biased region" description="Basic and acidic residues" evidence="14">
    <location>
        <begin position="783"/>
        <end position="794"/>
    </location>
</feature>
<evidence type="ECO:0000256" key="12">
    <source>
        <dbReference type="ARBA" id="ARBA00048679"/>
    </source>
</evidence>
<evidence type="ECO:0000256" key="4">
    <source>
        <dbReference type="ARBA" id="ARBA00022527"/>
    </source>
</evidence>
<dbReference type="OrthoDB" id="504170at2759"/>
<dbReference type="PANTHER" id="PTHR24346">
    <property type="entry name" value="MAP/MICROTUBULE AFFINITY-REGULATING KINASE"/>
    <property type="match status" value="1"/>
</dbReference>
<dbReference type="InterPro" id="IPR017441">
    <property type="entry name" value="Protein_kinase_ATP_BS"/>
</dbReference>
<dbReference type="GO" id="GO:0005524">
    <property type="term" value="F:ATP binding"/>
    <property type="evidence" value="ECO:0007669"/>
    <property type="project" value="UniProtKB-UniRule"/>
</dbReference>
<feature type="binding site" evidence="13">
    <location>
        <position position="91"/>
    </location>
    <ligand>
        <name>ATP</name>
        <dbReference type="ChEBI" id="CHEBI:30616"/>
    </ligand>
</feature>
<dbReference type="PROSITE" id="PS00108">
    <property type="entry name" value="PROTEIN_KINASE_ST"/>
    <property type="match status" value="1"/>
</dbReference>
<dbReference type="PROSITE" id="PS50011">
    <property type="entry name" value="PROTEIN_KINASE_DOM"/>
    <property type="match status" value="1"/>
</dbReference>
<comment type="catalytic activity">
    <reaction evidence="11">
        <text>L-threonyl-[protein] + ATP = O-phospho-L-threonyl-[protein] + ADP + H(+)</text>
        <dbReference type="Rhea" id="RHEA:46608"/>
        <dbReference type="Rhea" id="RHEA-COMP:11060"/>
        <dbReference type="Rhea" id="RHEA-COMP:11605"/>
        <dbReference type="ChEBI" id="CHEBI:15378"/>
        <dbReference type="ChEBI" id="CHEBI:30013"/>
        <dbReference type="ChEBI" id="CHEBI:30616"/>
        <dbReference type="ChEBI" id="CHEBI:61977"/>
        <dbReference type="ChEBI" id="CHEBI:456216"/>
        <dbReference type="EC" id="2.7.11.1"/>
    </reaction>
</comment>
<feature type="region of interest" description="Disordered" evidence="14">
    <location>
        <begin position="624"/>
        <end position="646"/>
    </location>
</feature>
<evidence type="ECO:0000256" key="5">
    <source>
        <dbReference type="ARBA" id="ARBA00022553"/>
    </source>
</evidence>
<dbReference type="Pfam" id="PF16797">
    <property type="entry name" value="Fungal_KA1"/>
    <property type="match status" value="1"/>
</dbReference>
<evidence type="ECO:0000256" key="9">
    <source>
        <dbReference type="ARBA" id="ARBA00022840"/>
    </source>
</evidence>
<keyword evidence="7 13" id="KW-0547">Nucleotide-binding</keyword>
<dbReference type="InterPro" id="IPR031850">
    <property type="entry name" value="Fungal_KA1_dom"/>
</dbReference>
<organism evidence="16 17">
    <name type="scientific">Komagataella pastoris</name>
    <name type="common">Yeast</name>
    <name type="synonym">Pichia pastoris</name>
    <dbReference type="NCBI Taxonomy" id="4922"/>
    <lineage>
        <taxon>Eukaryota</taxon>
        <taxon>Fungi</taxon>
        <taxon>Dikarya</taxon>
        <taxon>Ascomycota</taxon>
        <taxon>Saccharomycotina</taxon>
        <taxon>Pichiomycetes</taxon>
        <taxon>Pichiales</taxon>
        <taxon>Pichiaceae</taxon>
        <taxon>Komagataella</taxon>
    </lineage>
</organism>
<evidence type="ECO:0000313" key="17">
    <source>
        <dbReference type="Proteomes" id="UP000094565"/>
    </source>
</evidence>
<evidence type="ECO:0000256" key="11">
    <source>
        <dbReference type="ARBA" id="ARBA00047899"/>
    </source>
</evidence>
<dbReference type="GO" id="GO:0001558">
    <property type="term" value="P:regulation of cell growth"/>
    <property type="evidence" value="ECO:0007669"/>
    <property type="project" value="UniProtKB-ARBA"/>
</dbReference>
<keyword evidence="6" id="KW-0808">Transferase</keyword>
<dbReference type="EMBL" id="CP014584">
    <property type="protein sequence ID" value="ANZ74754.1"/>
    <property type="molecule type" value="Genomic_DNA"/>
</dbReference>
<dbReference type="EC" id="2.7.11.1" evidence="3"/>
<evidence type="ECO:0000256" key="1">
    <source>
        <dbReference type="ARBA" id="ARBA00004266"/>
    </source>
</evidence>
<proteinExistence type="inferred from homology"/>
<feature type="region of interest" description="Disordered" evidence="14">
    <location>
        <begin position="777"/>
        <end position="797"/>
    </location>
</feature>
<dbReference type="Proteomes" id="UP000094565">
    <property type="component" value="Chromosome 1"/>
</dbReference>
<keyword evidence="9 13" id="KW-0067">ATP-binding</keyword>
<evidence type="ECO:0000256" key="8">
    <source>
        <dbReference type="ARBA" id="ARBA00022777"/>
    </source>
</evidence>
<sequence length="1215" mass="136603">MTVDSSFALRAAQSASRNQHEYQEQPIDKVVSSVMSANKRLSQASTNTNSSKRKSKNHVGPWKLGRTLGRGSTGRVRLAKHSTTGQLAAVKIVPKSTFLEQKAKDKAAAATSHRIDSNGLPYGIEREIIIMKLINHPNIMGLYDVWENKGELYLVLEYIEGGELFDYLIKNGRQPESEAVRYFKQIIDGVSYCHQFSICHRDLKPENLLLDKNSNIKIADFGMAALETKERLLETSCGSPHYASPEIIAGKDYHGSPSDVWSCGIILFALLTGRLPFDDPNIRNLLIKVQSGVFTMPEYLSDEAKDLITRMLHVDPTKRIKILDVYNHPLIQKYTDTLNFEHSYNQSTVNVVNSESPIDTVDEDILQNLQTLWKGVDRRDIISKLKNSNISSEKVFYRLLLKYRDDHSEYVLPSRRNSKKRLSNSLPRSTSIVTTTIKDDNGNTLESKTEIIRAAPTVSSSKTLSKDPIKFQRNSIKASTSRKHVSLKSSSSRKSLMKKNASTNSVKSSAAPPRLPFVNTNENKSELKDFSFLCDHIFNSNRAFDEEPLLDPNSDFLFCEDETIVSNNVPFYATPKKVNSNVLKDSTNVVTSAKRKEAKNLPKLPEDESYLSLAVAGDHASIPDNSRNFSLDPRAASSNKRNVSDTASSVLTKLGVRLSTIDIYKEYNGSSSSSSKSLNSNFNSHSDTTLTSAPKTLADARPTGSKNAMSYQRESFLPLPTGLTFSGKLHYSSSSSTRDLASLLRPEAPKLTLKEYNSKVKKLDSVKEIAIQSKPSYRQSKTMVEEPAKKHDDTILNNDTPACVDEFSFDYHDLTDSSVHVAEPITFSKTKDVTYYSPIEEKFADVESSNDAQNTDHATLSEKSIKHHRKVASDGTHDSNLNIIVQPFNDIRNSLFVDNTVNEIIEEDSRERISEKSSDPRLSRFSQYSLSMGEPSFNQKRFTKVSIYGDPDETSNLNLEKLVNSTKDRGSLPTQYSTIFDVVDDEGNQLESKQQFESKPERGERRDRVKRASQFSNTLSDNDIDLGRTQSTRRRIMNQFHSIVPRRDAPRPPSHARVSPMDPIFKNASEASTKETLQLNKKVLSKTGNEDSLKKPTWFSKLFNSLTKPKTSTKELKPNYTEVIQSSIPSQKLWEIFQITINNKQKEKAVTKVTYDHDERLISGVIPARLTGRALHFNVQIKDGEQSLVVITHHKGSKKAFRNLILFVDQTIQAN</sequence>
<dbReference type="PANTHER" id="PTHR24346:SF110">
    <property type="entry name" value="NON-SPECIFIC SERINE_THREONINE PROTEIN KINASE"/>
    <property type="match status" value="1"/>
</dbReference>
<accession>A0A1B2J9M7</accession>
<comment type="subcellular location">
    <subcellularLocation>
        <location evidence="1">Bud neck</location>
    </subcellularLocation>
</comment>
<keyword evidence="5" id="KW-0597">Phosphoprotein</keyword>
<feature type="region of interest" description="Disordered" evidence="14">
    <location>
        <begin position="668"/>
        <end position="706"/>
    </location>
</feature>
<dbReference type="GO" id="GO:0004674">
    <property type="term" value="F:protein serine/threonine kinase activity"/>
    <property type="evidence" value="ECO:0007669"/>
    <property type="project" value="UniProtKB-KW"/>
</dbReference>
<protein>
    <recommendedName>
        <fullName evidence="3">non-specific serine/threonine protein kinase</fullName>
        <ecNumber evidence="3">2.7.11.1</ecNumber>
    </recommendedName>
</protein>
<feature type="region of interest" description="Disordered" evidence="14">
    <location>
        <begin position="989"/>
        <end position="1028"/>
    </location>
</feature>
<keyword evidence="4" id="KW-0723">Serine/threonine-protein kinase</keyword>
<dbReference type="GO" id="GO:0005935">
    <property type="term" value="C:cellular bud neck"/>
    <property type="evidence" value="ECO:0007669"/>
    <property type="project" value="UniProtKB-SubCell"/>
</dbReference>
<evidence type="ECO:0000256" key="3">
    <source>
        <dbReference type="ARBA" id="ARBA00012513"/>
    </source>
</evidence>
<name>A0A1B2J9M7_PICPA</name>
<feature type="compositionally biased region" description="Low complexity" evidence="14">
    <location>
        <begin position="64"/>
        <end position="74"/>
    </location>
</feature>
<gene>
    <name evidence="16" type="primary">HSL1</name>
    <name evidence="16" type="ORF">ATY40_BA7500119</name>
</gene>
<dbReference type="PROSITE" id="PS00107">
    <property type="entry name" value="PROTEIN_KINASE_ATP"/>
    <property type="match status" value="1"/>
</dbReference>
<dbReference type="GO" id="GO:0030447">
    <property type="term" value="P:filamentous growth"/>
    <property type="evidence" value="ECO:0007669"/>
    <property type="project" value="UniProtKB-ARBA"/>
</dbReference>
<evidence type="ECO:0000256" key="10">
    <source>
        <dbReference type="ARBA" id="ARBA00023054"/>
    </source>
</evidence>
<feature type="compositionally biased region" description="Polar residues" evidence="14">
    <location>
        <begin position="636"/>
        <end position="646"/>
    </location>
</feature>
<feature type="region of interest" description="Disordered" evidence="14">
    <location>
        <begin position="1"/>
        <end position="25"/>
    </location>
</feature>
<evidence type="ECO:0000256" key="13">
    <source>
        <dbReference type="PROSITE-ProRule" id="PRU10141"/>
    </source>
</evidence>
<keyword evidence="10" id="KW-0175">Coiled coil</keyword>
<evidence type="ECO:0000256" key="14">
    <source>
        <dbReference type="SAM" id="MobiDB-lite"/>
    </source>
</evidence>
<dbReference type="Gene3D" id="1.10.510.10">
    <property type="entry name" value="Transferase(Phosphotransferase) domain 1"/>
    <property type="match status" value="1"/>
</dbReference>
<dbReference type="CDD" id="cd14081">
    <property type="entry name" value="STKc_BRSK1_2"/>
    <property type="match status" value="1"/>
</dbReference>
<evidence type="ECO:0000259" key="15">
    <source>
        <dbReference type="PROSITE" id="PS50011"/>
    </source>
</evidence>
<dbReference type="GO" id="GO:0035556">
    <property type="term" value="P:intracellular signal transduction"/>
    <property type="evidence" value="ECO:0007669"/>
    <property type="project" value="TreeGrafter"/>
</dbReference>
<dbReference type="GO" id="GO:0060258">
    <property type="term" value="P:negative regulation of filamentous growth"/>
    <property type="evidence" value="ECO:0007669"/>
    <property type="project" value="UniProtKB-ARBA"/>
</dbReference>
<feature type="region of interest" description="Disordered" evidence="14">
    <location>
        <begin position="473"/>
        <end position="517"/>
    </location>
</feature>
<dbReference type="SMART" id="SM00220">
    <property type="entry name" value="S_TKc"/>
    <property type="match status" value="1"/>
</dbReference>
<dbReference type="InterPro" id="IPR011009">
    <property type="entry name" value="Kinase-like_dom_sf"/>
</dbReference>